<evidence type="ECO:0000259" key="9">
    <source>
        <dbReference type="Pfam" id="PF00749"/>
    </source>
</evidence>
<evidence type="ECO:0000256" key="3">
    <source>
        <dbReference type="ARBA" id="ARBA00022741"/>
    </source>
</evidence>
<dbReference type="PROSITE" id="PS00178">
    <property type="entry name" value="AA_TRNA_LIGASE_I"/>
    <property type="match status" value="1"/>
</dbReference>
<dbReference type="InterPro" id="IPR049940">
    <property type="entry name" value="GluQ/Sye"/>
</dbReference>
<dbReference type="GO" id="GO:0004818">
    <property type="term" value="F:glutamate-tRNA ligase activity"/>
    <property type="evidence" value="ECO:0007669"/>
    <property type="project" value="TreeGrafter"/>
</dbReference>
<evidence type="ECO:0000313" key="10">
    <source>
        <dbReference type="EMBL" id="TGX42308.1"/>
    </source>
</evidence>
<dbReference type="Pfam" id="PF00749">
    <property type="entry name" value="tRNA-synt_1c"/>
    <property type="match status" value="2"/>
</dbReference>
<feature type="domain" description="Glutamyl/glutaminyl-tRNA synthetase class Ib catalytic" evidence="9">
    <location>
        <begin position="193"/>
        <end position="299"/>
    </location>
</feature>
<accession>A0A4S1WGS3</accession>
<keyword evidence="3 7" id="KW-0547">Nucleotide-binding</keyword>
<keyword evidence="4" id="KW-0862">Zinc</keyword>
<evidence type="ECO:0000256" key="1">
    <source>
        <dbReference type="ARBA" id="ARBA00022598"/>
    </source>
</evidence>
<dbReference type="RefSeq" id="WP_135984679.1">
    <property type="nucleotide sequence ID" value="NZ_JAASQM010000004.1"/>
</dbReference>
<dbReference type="GO" id="GO:0006424">
    <property type="term" value="P:glutamyl-tRNA aminoacylation"/>
    <property type="evidence" value="ECO:0007669"/>
    <property type="project" value="TreeGrafter"/>
</dbReference>
<keyword evidence="7" id="KW-0648">Protein biosynthesis</keyword>
<dbReference type="AlphaFoldDB" id="A0A4S1WGS3"/>
<evidence type="ECO:0000256" key="4">
    <source>
        <dbReference type="ARBA" id="ARBA00022833"/>
    </source>
</evidence>
<reference evidence="10 11" key="1">
    <citation type="submission" date="2019-04" db="EMBL/GenBank/DDBJ databases">
        <title>Sphingomonas psychrotolerans sp. nov., isolated from soil in the Tianshan Mountains, Xinjiang, China.</title>
        <authorList>
            <person name="Luo Y."/>
            <person name="Sheng H."/>
        </authorList>
    </citation>
    <scope>NUCLEOTIDE SEQUENCE [LARGE SCALE GENOMIC DNA]</scope>
    <source>
        <strain evidence="10 11">KIS18-15</strain>
    </source>
</reference>
<name>A0A4S1WGS3_9SPHN</name>
<dbReference type="SUPFAM" id="SSF52374">
    <property type="entry name" value="Nucleotidylyl transferase"/>
    <property type="match status" value="1"/>
</dbReference>
<organism evidence="10 11">
    <name type="scientific">Sphingomonas naasensis</name>
    <dbReference type="NCBI Taxonomy" id="1344951"/>
    <lineage>
        <taxon>Bacteria</taxon>
        <taxon>Pseudomonadati</taxon>
        <taxon>Pseudomonadota</taxon>
        <taxon>Alphaproteobacteria</taxon>
        <taxon>Sphingomonadales</taxon>
        <taxon>Sphingomonadaceae</taxon>
        <taxon>Sphingomonas</taxon>
    </lineage>
</organism>
<dbReference type="InterPro" id="IPR020058">
    <property type="entry name" value="Glu/Gln-tRNA-synth_Ib_cat-dom"/>
</dbReference>
<dbReference type="PRINTS" id="PR00987">
    <property type="entry name" value="TRNASYNTHGLU"/>
</dbReference>
<dbReference type="PANTHER" id="PTHR43311:SF1">
    <property type="entry name" value="GLUTAMYL-Q TRNA(ASP) SYNTHETASE"/>
    <property type="match status" value="1"/>
</dbReference>
<evidence type="ECO:0000313" key="11">
    <source>
        <dbReference type="Proteomes" id="UP000309848"/>
    </source>
</evidence>
<comment type="caution">
    <text evidence="10">The sequence shown here is derived from an EMBL/GenBank/DDBJ whole genome shotgun (WGS) entry which is preliminary data.</text>
</comment>
<dbReference type="GO" id="GO:0005829">
    <property type="term" value="C:cytosol"/>
    <property type="evidence" value="ECO:0007669"/>
    <property type="project" value="TreeGrafter"/>
</dbReference>
<keyword evidence="5 7" id="KW-0067">ATP-binding</keyword>
<evidence type="ECO:0000256" key="6">
    <source>
        <dbReference type="ARBA" id="ARBA00023146"/>
    </source>
</evidence>
<keyword evidence="2" id="KW-0479">Metal-binding</keyword>
<feature type="region of interest" description="Disordered" evidence="8">
    <location>
        <begin position="152"/>
        <end position="193"/>
    </location>
</feature>
<evidence type="ECO:0000256" key="2">
    <source>
        <dbReference type="ARBA" id="ARBA00022723"/>
    </source>
</evidence>
<keyword evidence="11" id="KW-1185">Reference proteome</keyword>
<sequence>MVVHSRFAPSPTGRLHLGHAWSALQAHDFARGHGGRFSLRIEDIDGTRSRTGHVEAILRDLEWLGLGWDGEATFQSQRLHLYEAALDRLRAMGLLYPCFCTRADIAASLSAPHGPEGTIYPGTCRGLADPDLSRPHSWRLDVEKALEILPDTGRGTAAEGGGGGGSPQTASPVENPLHQPAAGPPPRAGEDLWWHDTPAGWIRANPRSHGDVILARKDAPASYHLAVTVDDAAQGVTHVVRGKDLFEATHVHRLLQALLGLPTPEYRHHPLLLGPDGTRLAKRHGAPSLEAMRLAGEDGRGLADRLRQGLLPVGFAPAKA</sequence>
<evidence type="ECO:0000256" key="7">
    <source>
        <dbReference type="RuleBase" id="RU363037"/>
    </source>
</evidence>
<dbReference type="InterPro" id="IPR001412">
    <property type="entry name" value="aa-tRNA-synth_I_CS"/>
</dbReference>
<dbReference type="Gene3D" id="3.40.50.620">
    <property type="entry name" value="HUPs"/>
    <property type="match status" value="2"/>
</dbReference>
<dbReference type="Proteomes" id="UP000309848">
    <property type="component" value="Unassembled WGS sequence"/>
</dbReference>
<proteinExistence type="inferred from homology"/>
<evidence type="ECO:0000256" key="8">
    <source>
        <dbReference type="SAM" id="MobiDB-lite"/>
    </source>
</evidence>
<dbReference type="EMBL" id="SRXU01000004">
    <property type="protein sequence ID" value="TGX42308.1"/>
    <property type="molecule type" value="Genomic_DNA"/>
</dbReference>
<keyword evidence="6 7" id="KW-0030">Aminoacyl-tRNA synthetase</keyword>
<dbReference type="OrthoDB" id="9807503at2"/>
<evidence type="ECO:0000256" key="5">
    <source>
        <dbReference type="ARBA" id="ARBA00022840"/>
    </source>
</evidence>
<feature type="domain" description="Glutamyl/glutaminyl-tRNA synthetase class Ib catalytic" evidence="9">
    <location>
        <begin position="3"/>
        <end position="105"/>
    </location>
</feature>
<dbReference type="InterPro" id="IPR014729">
    <property type="entry name" value="Rossmann-like_a/b/a_fold"/>
</dbReference>
<gene>
    <name evidence="10" type="ORF">E5A74_10675</name>
</gene>
<dbReference type="InterPro" id="IPR000924">
    <property type="entry name" value="Glu/Gln-tRNA-synth"/>
</dbReference>
<comment type="similarity">
    <text evidence="7">Belongs to the class-I aminoacyl-tRNA synthetase family.</text>
</comment>
<dbReference type="PANTHER" id="PTHR43311">
    <property type="entry name" value="GLUTAMATE--TRNA LIGASE"/>
    <property type="match status" value="1"/>
</dbReference>
<keyword evidence="1 7" id="KW-0436">Ligase</keyword>
<protein>
    <submittedName>
        <fullName evidence="10">Glutamyl-Q tRNA(Asp) synthetase</fullName>
    </submittedName>
</protein>
<dbReference type="GO" id="GO:0005524">
    <property type="term" value="F:ATP binding"/>
    <property type="evidence" value="ECO:0007669"/>
    <property type="project" value="UniProtKB-KW"/>
</dbReference>